<gene>
    <name evidence="6" type="ORF">D6D15_09774</name>
</gene>
<dbReference type="Gene3D" id="6.10.140.2220">
    <property type="match status" value="1"/>
</dbReference>
<reference evidence="6 7" key="1">
    <citation type="submission" date="2018-10" db="EMBL/GenBank/DDBJ databases">
        <title>Fifty Aureobasidium pullulans genomes reveal a recombining polyextremotolerant generalist.</title>
        <authorList>
            <person name="Gostincar C."/>
            <person name="Turk M."/>
            <person name="Zajc J."/>
            <person name="Gunde-Cimerman N."/>
        </authorList>
    </citation>
    <scope>NUCLEOTIDE SEQUENCE [LARGE SCALE GENOMIC DNA]</scope>
    <source>
        <strain evidence="6 7">EXF-10507</strain>
    </source>
</reference>
<comment type="caution">
    <text evidence="6">The sequence shown here is derived from an EMBL/GenBank/DDBJ whole genome shotgun (WGS) entry which is preliminary data.</text>
</comment>
<dbReference type="GO" id="GO:0008270">
    <property type="term" value="F:zinc ion binding"/>
    <property type="evidence" value="ECO:0007669"/>
    <property type="project" value="UniProtKB-KW"/>
</dbReference>
<dbReference type="PROSITE" id="PS50865">
    <property type="entry name" value="ZF_MYND_2"/>
    <property type="match status" value="1"/>
</dbReference>
<feature type="domain" description="MYND-type" evidence="5">
    <location>
        <begin position="8"/>
        <end position="43"/>
    </location>
</feature>
<keyword evidence="1" id="KW-0479">Metal-binding</keyword>
<dbReference type="EMBL" id="QZAR01000301">
    <property type="protein sequence ID" value="THW83141.1"/>
    <property type="molecule type" value="Genomic_DNA"/>
</dbReference>
<evidence type="ECO:0000256" key="2">
    <source>
        <dbReference type="ARBA" id="ARBA00022771"/>
    </source>
</evidence>
<organism evidence="6 7">
    <name type="scientific">Aureobasidium pullulans</name>
    <name type="common">Black yeast</name>
    <name type="synonym">Pullularia pullulans</name>
    <dbReference type="NCBI Taxonomy" id="5580"/>
    <lineage>
        <taxon>Eukaryota</taxon>
        <taxon>Fungi</taxon>
        <taxon>Dikarya</taxon>
        <taxon>Ascomycota</taxon>
        <taxon>Pezizomycotina</taxon>
        <taxon>Dothideomycetes</taxon>
        <taxon>Dothideomycetidae</taxon>
        <taxon>Dothideales</taxon>
        <taxon>Saccotheciaceae</taxon>
        <taxon>Aureobasidium</taxon>
    </lineage>
</organism>
<accession>A0A4S9ATC1</accession>
<dbReference type="AlphaFoldDB" id="A0A4S9ATC1"/>
<proteinExistence type="predicted"/>
<dbReference type="Pfam" id="PF01753">
    <property type="entry name" value="zf-MYND"/>
    <property type="match status" value="1"/>
</dbReference>
<evidence type="ECO:0000259" key="5">
    <source>
        <dbReference type="PROSITE" id="PS50865"/>
    </source>
</evidence>
<dbReference type="InterPro" id="IPR002893">
    <property type="entry name" value="Znf_MYND"/>
</dbReference>
<evidence type="ECO:0000256" key="4">
    <source>
        <dbReference type="PROSITE-ProRule" id="PRU00134"/>
    </source>
</evidence>
<evidence type="ECO:0000313" key="6">
    <source>
        <dbReference type="EMBL" id="THW83141.1"/>
    </source>
</evidence>
<evidence type="ECO:0000256" key="1">
    <source>
        <dbReference type="ARBA" id="ARBA00022723"/>
    </source>
</evidence>
<keyword evidence="3" id="KW-0862">Zinc</keyword>
<dbReference type="SUPFAM" id="SSF144232">
    <property type="entry name" value="HIT/MYND zinc finger-like"/>
    <property type="match status" value="1"/>
</dbReference>
<dbReference type="Proteomes" id="UP000304928">
    <property type="component" value="Unassembled WGS sequence"/>
</dbReference>
<sequence>MAPTNKQCAVCSEPGKLCGSCENIHYCGPVCQKADWKVHKLLCRSFKAARDPPGPDMMRVIAFPFHSAKPEFLWMPIKPGEVKRPLPGKFFGSGGFGGPGRPALTDELSFVQDIKTGKRLHHRITVQFRDEFRTDGSLPNASVLALTGGPCLKKFAGPVLVFGNTDTKEGEKIQSIDLDTSDLNVIRYWFAIGFYECENEQLYMDRLMSSGNVQKKSDMIQLTEAYEQELRTKGRPIPKFSLDDIDIKKWLEYNEALYEFKKNWDAKNKVENPTEQRDFSKPMDKEELAWREELRISGRYYDQSSAKEVLESQEWIPEGAL</sequence>
<evidence type="ECO:0000256" key="3">
    <source>
        <dbReference type="ARBA" id="ARBA00022833"/>
    </source>
</evidence>
<evidence type="ECO:0000313" key="7">
    <source>
        <dbReference type="Proteomes" id="UP000304928"/>
    </source>
</evidence>
<name>A0A4S9ATC1_AURPU</name>
<protein>
    <recommendedName>
        <fullName evidence="5">MYND-type domain-containing protein</fullName>
    </recommendedName>
</protein>
<keyword evidence="2 4" id="KW-0863">Zinc-finger</keyword>